<evidence type="ECO:0000256" key="1">
    <source>
        <dbReference type="SAM" id="MobiDB-lite"/>
    </source>
</evidence>
<dbReference type="AlphaFoldDB" id="A0A7W7WW49"/>
<gene>
    <name evidence="2" type="ORF">F4559_003364</name>
</gene>
<comment type="caution">
    <text evidence="2">The sequence shown here is derived from an EMBL/GenBank/DDBJ whole genome shotgun (WGS) entry which is preliminary data.</text>
</comment>
<sequence length="266" mass="29203">MRLDGRSWRVRIDKVRLGADEYRVVRPAAVIKHAALHESRFGANLSVDKDAAVEIAAAWWLAARSPRTLIHLPLKASPATCGGWTGERRLDLVLLHHSLGFRPAHWKQVRARLSAGRPHKITLPADALPVFDDEHHVRASHKDNLDRLHWDIAADTMFVVGSRAAYENEAGKIRGLVEDCPSHLAHDPTTHCCAEIDLDPCRPHHYAGLHVECCDDHYLRTGSPATRRSSSASPSTPSSPSTSATSRSVPEPAFSTMAAPRSSSLA</sequence>
<protein>
    <submittedName>
        <fullName evidence="2">Uncharacterized protein</fullName>
    </submittedName>
</protein>
<reference evidence="2 3" key="1">
    <citation type="submission" date="2020-08" db="EMBL/GenBank/DDBJ databases">
        <title>Sequencing the genomes of 1000 actinobacteria strains.</title>
        <authorList>
            <person name="Klenk H.-P."/>
        </authorList>
    </citation>
    <scope>NUCLEOTIDE SEQUENCE [LARGE SCALE GENOMIC DNA]</scope>
    <source>
        <strain evidence="2 3">DSM 45084</strain>
    </source>
</reference>
<dbReference type="RefSeq" id="WP_184669768.1">
    <property type="nucleotide sequence ID" value="NZ_BAABAI010000002.1"/>
</dbReference>
<dbReference type="EMBL" id="JACHJS010000001">
    <property type="protein sequence ID" value="MBB4966005.1"/>
    <property type="molecule type" value="Genomic_DNA"/>
</dbReference>
<proteinExistence type="predicted"/>
<keyword evidence="3" id="KW-1185">Reference proteome</keyword>
<name>A0A7W7WW49_9PSEU</name>
<accession>A0A7W7WW49</accession>
<organism evidence="2 3">
    <name type="scientific">Saccharothrix violaceirubra</name>
    <dbReference type="NCBI Taxonomy" id="413306"/>
    <lineage>
        <taxon>Bacteria</taxon>
        <taxon>Bacillati</taxon>
        <taxon>Actinomycetota</taxon>
        <taxon>Actinomycetes</taxon>
        <taxon>Pseudonocardiales</taxon>
        <taxon>Pseudonocardiaceae</taxon>
        <taxon>Saccharothrix</taxon>
    </lineage>
</organism>
<evidence type="ECO:0000313" key="2">
    <source>
        <dbReference type="EMBL" id="MBB4966005.1"/>
    </source>
</evidence>
<dbReference type="Proteomes" id="UP000542674">
    <property type="component" value="Unassembled WGS sequence"/>
</dbReference>
<feature type="compositionally biased region" description="Low complexity" evidence="1">
    <location>
        <begin position="224"/>
        <end position="248"/>
    </location>
</feature>
<feature type="region of interest" description="Disordered" evidence="1">
    <location>
        <begin position="224"/>
        <end position="266"/>
    </location>
</feature>
<evidence type="ECO:0000313" key="3">
    <source>
        <dbReference type="Proteomes" id="UP000542674"/>
    </source>
</evidence>